<dbReference type="Proteomes" id="UP000236726">
    <property type="component" value="Unassembled WGS sequence"/>
</dbReference>
<sequence>MNNVIEKLIAESTDGLVKVTDVEAYGGDRRALKSYVNNNKLMRVGRGLYQITDEWEDDLYILSVKYENRNINLLMDYAEQLHVKKKILRYMEVLL</sequence>
<accession>A0A1H5X166</accession>
<keyword evidence="3" id="KW-1185">Reference proteome</keyword>
<dbReference type="AlphaFoldDB" id="A0A1H5X166"/>
<protein>
    <submittedName>
        <fullName evidence="2">Transcriptional regulator, AbiEi antitoxin, Type IV TA system</fullName>
    </submittedName>
</protein>
<dbReference type="InterPro" id="IPR025159">
    <property type="entry name" value="AbiEi_N"/>
</dbReference>
<organism evidence="2 3">
    <name type="scientific">Lachnospira multipara</name>
    <dbReference type="NCBI Taxonomy" id="28051"/>
    <lineage>
        <taxon>Bacteria</taxon>
        <taxon>Bacillati</taxon>
        <taxon>Bacillota</taxon>
        <taxon>Clostridia</taxon>
        <taxon>Lachnospirales</taxon>
        <taxon>Lachnospiraceae</taxon>
        <taxon>Lachnospira</taxon>
    </lineage>
</organism>
<evidence type="ECO:0000313" key="2">
    <source>
        <dbReference type="EMBL" id="SEG05273.1"/>
    </source>
</evidence>
<reference evidence="2 3" key="1">
    <citation type="submission" date="2016-10" db="EMBL/GenBank/DDBJ databases">
        <authorList>
            <person name="de Groot N.N."/>
        </authorList>
    </citation>
    <scope>NUCLEOTIDE SEQUENCE [LARGE SCALE GENOMIC DNA]</scope>
    <source>
        <strain evidence="2 3">D15d</strain>
    </source>
</reference>
<feature type="domain" description="AbiEi antitoxin N-terminal" evidence="1">
    <location>
        <begin position="9"/>
        <end position="52"/>
    </location>
</feature>
<dbReference type="EMBL" id="FNUL01000020">
    <property type="protein sequence ID" value="SEG05273.1"/>
    <property type="molecule type" value="Genomic_DNA"/>
</dbReference>
<proteinExistence type="predicted"/>
<name>A0A1H5X166_9FIRM</name>
<evidence type="ECO:0000313" key="3">
    <source>
        <dbReference type="Proteomes" id="UP000236726"/>
    </source>
</evidence>
<gene>
    <name evidence="2" type="ORF">SAMN05216537_12027</name>
</gene>
<dbReference type="Pfam" id="PF13338">
    <property type="entry name" value="AbiEi_4"/>
    <property type="match status" value="1"/>
</dbReference>
<evidence type="ECO:0000259" key="1">
    <source>
        <dbReference type="Pfam" id="PF13338"/>
    </source>
</evidence>
<dbReference type="RefSeq" id="WP_027430499.1">
    <property type="nucleotide sequence ID" value="NZ_FNUL01000020.1"/>
</dbReference>